<reference evidence="5" key="1">
    <citation type="submission" date="2022-07" db="EMBL/GenBank/DDBJ databases">
        <title>Bombella genomes.</title>
        <authorList>
            <person name="Harer L."/>
            <person name="Styblova S."/>
            <person name="Ehrmann M."/>
        </authorList>
    </citation>
    <scope>NUCLEOTIDE SEQUENCE</scope>
    <source>
        <strain evidence="5">TMW 2.2559</strain>
    </source>
</reference>
<protein>
    <submittedName>
        <fullName evidence="5">ATP-binding cassette domain-containing protein</fullName>
    </submittedName>
</protein>
<evidence type="ECO:0000259" key="4">
    <source>
        <dbReference type="PROSITE" id="PS50893"/>
    </source>
</evidence>
<accession>A0ABT3WG74</accession>
<comment type="similarity">
    <text evidence="1">Belongs to the ABC transporter superfamily.</text>
</comment>
<keyword evidence="5" id="KW-0067">ATP-binding</keyword>
<evidence type="ECO:0000256" key="1">
    <source>
        <dbReference type="ARBA" id="ARBA00005417"/>
    </source>
</evidence>
<dbReference type="Pfam" id="PF00005">
    <property type="entry name" value="ABC_tran"/>
    <property type="match status" value="1"/>
</dbReference>
<dbReference type="SUPFAM" id="SSF52540">
    <property type="entry name" value="P-loop containing nucleoside triphosphate hydrolases"/>
    <property type="match status" value="1"/>
</dbReference>
<dbReference type="PROSITE" id="PS50893">
    <property type="entry name" value="ABC_TRANSPORTER_2"/>
    <property type="match status" value="1"/>
</dbReference>
<proteinExistence type="inferred from homology"/>
<evidence type="ECO:0000256" key="2">
    <source>
        <dbReference type="ARBA" id="ARBA00022448"/>
    </source>
</evidence>
<dbReference type="PANTHER" id="PTHR42788">
    <property type="entry name" value="TAURINE IMPORT ATP-BINDING PROTEIN-RELATED"/>
    <property type="match status" value="1"/>
</dbReference>
<dbReference type="Gene3D" id="3.40.50.300">
    <property type="entry name" value="P-loop containing nucleotide triphosphate hydrolases"/>
    <property type="match status" value="1"/>
</dbReference>
<dbReference type="RefSeq" id="WP_266127647.1">
    <property type="nucleotide sequence ID" value="NZ_JANIDV010000004.1"/>
</dbReference>
<gene>
    <name evidence="5" type="ORF">NQF87_06655</name>
</gene>
<keyword evidence="2" id="KW-0813">Transport</keyword>
<keyword evidence="6" id="KW-1185">Reference proteome</keyword>
<organism evidence="5 6">
    <name type="scientific">Bombella dulcis</name>
    <dbReference type="NCBI Taxonomy" id="2967339"/>
    <lineage>
        <taxon>Bacteria</taxon>
        <taxon>Pseudomonadati</taxon>
        <taxon>Pseudomonadota</taxon>
        <taxon>Alphaproteobacteria</taxon>
        <taxon>Acetobacterales</taxon>
        <taxon>Acetobacteraceae</taxon>
        <taxon>Bombella</taxon>
    </lineage>
</organism>
<evidence type="ECO:0000256" key="3">
    <source>
        <dbReference type="SAM" id="MobiDB-lite"/>
    </source>
</evidence>
<dbReference type="InterPro" id="IPR050166">
    <property type="entry name" value="ABC_transporter_ATP-bind"/>
</dbReference>
<evidence type="ECO:0000313" key="5">
    <source>
        <dbReference type="EMBL" id="MCX5616648.1"/>
    </source>
</evidence>
<dbReference type="Proteomes" id="UP001165633">
    <property type="component" value="Unassembled WGS sequence"/>
</dbReference>
<name>A0ABT3WG74_9PROT</name>
<dbReference type="EMBL" id="JANIDV010000004">
    <property type="protein sequence ID" value="MCX5616648.1"/>
    <property type="molecule type" value="Genomic_DNA"/>
</dbReference>
<feature type="domain" description="ABC transporter" evidence="4">
    <location>
        <begin position="4"/>
        <end position="240"/>
    </location>
</feature>
<dbReference type="InterPro" id="IPR003439">
    <property type="entry name" value="ABC_transporter-like_ATP-bd"/>
</dbReference>
<sequence length="245" mass="26460">MIILKTLPLPVSTTLMPQGVQPLTLRVERGEVLWVTGPAESGKTALLETVALRRPVTGGTLSIMNHEAGPRLSSGTHRTLQQRISYIEATPRFMDRLNVADNIALPLELNHVRQADIQRETDSIIRWFQLEGYAGALLDALSYTTRLRVACARALITQPAIILVDEPALTLCPALQDRLLTTIRGLTKNGATALLATQSPTGNPLLPGRSLSLPQASPSPPDSTASRDSLTVPLFLSPDDKGLLP</sequence>
<feature type="region of interest" description="Disordered" evidence="3">
    <location>
        <begin position="197"/>
        <end position="245"/>
    </location>
</feature>
<dbReference type="InterPro" id="IPR027417">
    <property type="entry name" value="P-loop_NTPase"/>
</dbReference>
<comment type="caution">
    <text evidence="5">The sequence shown here is derived from an EMBL/GenBank/DDBJ whole genome shotgun (WGS) entry which is preliminary data.</text>
</comment>
<keyword evidence="5" id="KW-0547">Nucleotide-binding</keyword>
<evidence type="ECO:0000313" key="6">
    <source>
        <dbReference type="Proteomes" id="UP001165633"/>
    </source>
</evidence>
<dbReference type="PANTHER" id="PTHR42788:SF13">
    <property type="entry name" value="ALIPHATIC SULFONATES IMPORT ATP-BINDING PROTEIN SSUB"/>
    <property type="match status" value="1"/>
</dbReference>
<dbReference type="GO" id="GO:0005524">
    <property type="term" value="F:ATP binding"/>
    <property type="evidence" value="ECO:0007669"/>
    <property type="project" value="UniProtKB-KW"/>
</dbReference>